<keyword evidence="2" id="KW-0853">WD repeat</keyword>
<evidence type="ECO:0000256" key="1">
    <source>
        <dbReference type="ARBA" id="ARBA00022737"/>
    </source>
</evidence>
<dbReference type="Gene3D" id="3.40.50.1820">
    <property type="entry name" value="alpha/beta hydrolase"/>
    <property type="match status" value="1"/>
</dbReference>
<accession>A0A2J6PQB6</accession>
<dbReference type="InterPro" id="IPR056884">
    <property type="entry name" value="NPHP3-like_N"/>
</dbReference>
<dbReference type="PROSITE" id="PS50082">
    <property type="entry name" value="WD_REPEATS_2"/>
    <property type="match status" value="1"/>
</dbReference>
<dbReference type="InterPro" id="IPR015943">
    <property type="entry name" value="WD40/YVTN_repeat-like_dom_sf"/>
</dbReference>
<feature type="domain" description="Nephrocystin 3-like N-terminal" evidence="4">
    <location>
        <begin position="363"/>
        <end position="516"/>
    </location>
</feature>
<dbReference type="InterPro" id="IPR054471">
    <property type="entry name" value="GPIID_WHD"/>
</dbReference>
<dbReference type="Gene3D" id="3.40.50.300">
    <property type="entry name" value="P-loop containing nucleotide triphosphate hydrolases"/>
    <property type="match status" value="1"/>
</dbReference>
<reference evidence="5 6" key="1">
    <citation type="submission" date="2016-05" db="EMBL/GenBank/DDBJ databases">
        <title>A degradative enzymes factory behind the ericoid mycorrhizal symbiosis.</title>
        <authorList>
            <consortium name="DOE Joint Genome Institute"/>
            <person name="Martino E."/>
            <person name="Morin E."/>
            <person name="Grelet G."/>
            <person name="Kuo A."/>
            <person name="Kohler A."/>
            <person name="Daghino S."/>
            <person name="Barry K."/>
            <person name="Choi C."/>
            <person name="Cichocki N."/>
            <person name="Clum A."/>
            <person name="Copeland A."/>
            <person name="Hainaut M."/>
            <person name="Haridas S."/>
            <person name="Labutti K."/>
            <person name="Lindquist E."/>
            <person name="Lipzen A."/>
            <person name="Khouja H.-R."/>
            <person name="Murat C."/>
            <person name="Ohm R."/>
            <person name="Olson A."/>
            <person name="Spatafora J."/>
            <person name="Veneault-Fourrey C."/>
            <person name="Henrissat B."/>
            <person name="Grigoriev I."/>
            <person name="Martin F."/>
            <person name="Perotto S."/>
        </authorList>
    </citation>
    <scope>NUCLEOTIDE SEQUENCE [LARGE SCALE GENOMIC DNA]</scope>
    <source>
        <strain evidence="5 6">UAMH 7357</strain>
    </source>
</reference>
<proteinExistence type="predicted"/>
<dbReference type="Pfam" id="PF00400">
    <property type="entry name" value="WD40"/>
    <property type="match status" value="2"/>
</dbReference>
<evidence type="ECO:0000259" key="3">
    <source>
        <dbReference type="Pfam" id="PF22939"/>
    </source>
</evidence>
<dbReference type="Pfam" id="PF22939">
    <property type="entry name" value="WHD_GPIID"/>
    <property type="match status" value="1"/>
</dbReference>
<dbReference type="Pfam" id="PF24883">
    <property type="entry name" value="NPHP3_N"/>
    <property type="match status" value="1"/>
</dbReference>
<protein>
    <submittedName>
        <fullName evidence="5">WD40 repeat-like protein</fullName>
    </submittedName>
</protein>
<dbReference type="SUPFAM" id="SSF50978">
    <property type="entry name" value="WD40 repeat-like"/>
    <property type="match status" value="2"/>
</dbReference>
<keyword evidence="6" id="KW-1185">Reference proteome</keyword>
<organism evidence="5 6">
    <name type="scientific">Hyaloscypha hepaticicola</name>
    <dbReference type="NCBI Taxonomy" id="2082293"/>
    <lineage>
        <taxon>Eukaryota</taxon>
        <taxon>Fungi</taxon>
        <taxon>Dikarya</taxon>
        <taxon>Ascomycota</taxon>
        <taxon>Pezizomycotina</taxon>
        <taxon>Leotiomycetes</taxon>
        <taxon>Helotiales</taxon>
        <taxon>Hyaloscyphaceae</taxon>
        <taxon>Hyaloscypha</taxon>
    </lineage>
</organism>
<dbReference type="EMBL" id="KZ613507">
    <property type="protein sequence ID" value="PMD16230.1"/>
    <property type="molecule type" value="Genomic_DNA"/>
</dbReference>
<evidence type="ECO:0000313" key="6">
    <source>
        <dbReference type="Proteomes" id="UP000235672"/>
    </source>
</evidence>
<feature type="domain" description="GPI inositol-deacylase winged helix" evidence="3">
    <location>
        <begin position="629"/>
        <end position="699"/>
    </location>
</feature>
<dbReference type="SUPFAM" id="SSF53474">
    <property type="entry name" value="alpha/beta-Hydrolases"/>
    <property type="match status" value="1"/>
</dbReference>
<name>A0A2J6PQB6_9HELO</name>
<dbReference type="PANTHER" id="PTHR10039:SF16">
    <property type="entry name" value="GPI INOSITOL-DEACYLASE"/>
    <property type="match status" value="1"/>
</dbReference>
<gene>
    <name evidence="5" type="ORF">NA56DRAFT_673420</name>
</gene>
<dbReference type="InterPro" id="IPR027417">
    <property type="entry name" value="P-loop_NTPase"/>
</dbReference>
<dbReference type="SUPFAM" id="SSF52540">
    <property type="entry name" value="P-loop containing nucleoside triphosphate hydrolases"/>
    <property type="match status" value="1"/>
</dbReference>
<dbReference type="InterPro" id="IPR029058">
    <property type="entry name" value="AB_hydrolase_fold"/>
</dbReference>
<sequence>MYHLMIRGFREKASASINFLGRLSKGTLSPVKVEESLLPGPAHNNIRDRRSDPLGLNVIYEPDDPPTIDIIFVHGLGGTSQQTWSKNKDPALFWPKEWLPFERNISTARVLSFGYNAHFAASGSNIFNISDFATELLFGMKFGRDEQSNHLGVGQVPIIFVAHSMGGLVVKKAYIIGQNDSQFKDIVQSTCSIIFLANPHLGSNLAEVLNVILQVFIFNRSPKQYIAELKANSPTLQEINEQFGKIATNLQIISFFETRPTSVGLKKMMIVERDSSKLEFLGEITKPMNADHHDVCKYISQDDSNYKSVRDVLSFMVERFGKKVVDTSEVNTERVLQKIKALLNICEAPEDDLEYFLDRRIEGSGEWILNNDHFKSWRDGISQTPQILWLGALPGTGKSVLSASVIQHLRITGLDCSFYFFRYGNQTRISLNAFLRLMAYQIACQLSENGFNFEKAESRVLWQKLFTRALFKVNHYKPLYWAIDGLDKSDSQTTLLSLLSSTASSNLPLRIFFVSRKSQTLAMSFERLSASINTQQLSFDDSVLDLKLYIDKEMEFMQATLEFKENVTSTIMNKANGNFLWVHLVLEEIMLCFTKADIENALRDIPAELESLYQRMEALLAKQPRVSDQTLAKIILTWACCARRPLNLAELSQALLPEHQPALELQNTIGQVCGEFVDVDGKGNVTMIHQTARDCLTKTPGLRFAICPPEAHYMLFKKCLSFLSSANTRRRMEQVSSQPFLLYAATSWAHHLSLSSAAQDRASLLLLAKFLHGPSVLTWIHLLALTCQLRILVLASKSLMSFLEKRARIDKEESHITYLLQEKETIELWAIDLIKSIYNLVPPFYRRDSIMHRQFDPKVLSSTLRVSGLSNNSWDDNLAKFSVGRDSQVVKIKCLENYFAILVTDRTMILSHARALFNVRQILYHSMTCEELRRFSHGECVLAMQFNNASNKLVTYGFQTTRVWSLSTARQLHCISNPSDTKALAVTFADNDTSILTCSEDRAIRQWSLLGSPDSWVEILGDNAFGDHHHNSPKCIAFNQEGTQVALAYRGFPLSVWGIDYSGMVGMCERPGNVGLDLWTGVDRVGWNQVTGHVFGIYSDGYIFKWHPEENDNQELKTVALEIECSPDGNLLVTCSADGTLRIWNFHHFALIYQLSCTSSVIDLAIDPDGQRIYDLRDSFCNNASETSYIMGSSRQLPMTSEVSVEMLEPITALAVNPQTSAYCAGNDEGTVTFSKNGSNEVVVLSHGFMTVTHLLWSEDESIIVTADLSGRISVRSLDVSSTLPQEQALFQISAQGSIYQIWLSLKSSHLLIYTSKSAQIWSMSSKKRVAGCVLQDSSLGWANNPHAEDVLLCFGFKDVRIFSWNNFEEVGSLEVNRELIDVERPELAPRLFRKPSEDGPSSPEEFETYVDNTFVTPDRSTMLIETSRASDHRRRQKQFMVIKTFGLLSDGSENAITPSPLPDDILTRIEIPLGFLDVHSIKTLWTFSSRSASDPSSSPGTAILAFLDKDFWVCTGLLNGGGTVILEGVKRHFFLPRDWVNMECLELAIMTKDGTLFCPRNGEVAVVRKGLKEEWIE</sequence>
<feature type="repeat" description="WD" evidence="2">
    <location>
        <begin position="1126"/>
        <end position="1145"/>
    </location>
</feature>
<dbReference type="OrthoDB" id="194358at2759"/>
<evidence type="ECO:0000256" key="2">
    <source>
        <dbReference type="PROSITE-ProRule" id="PRU00221"/>
    </source>
</evidence>
<dbReference type="Proteomes" id="UP000235672">
    <property type="component" value="Unassembled WGS sequence"/>
</dbReference>
<evidence type="ECO:0000313" key="5">
    <source>
        <dbReference type="EMBL" id="PMD16230.1"/>
    </source>
</evidence>
<dbReference type="Gene3D" id="2.130.10.10">
    <property type="entry name" value="YVTN repeat-like/Quinoprotein amine dehydrogenase"/>
    <property type="match status" value="3"/>
</dbReference>
<dbReference type="InterPro" id="IPR036322">
    <property type="entry name" value="WD40_repeat_dom_sf"/>
</dbReference>
<dbReference type="PANTHER" id="PTHR10039">
    <property type="entry name" value="AMELOGENIN"/>
    <property type="match status" value="1"/>
</dbReference>
<evidence type="ECO:0000259" key="4">
    <source>
        <dbReference type="Pfam" id="PF24883"/>
    </source>
</evidence>
<dbReference type="SMART" id="SM00320">
    <property type="entry name" value="WD40"/>
    <property type="match status" value="5"/>
</dbReference>
<dbReference type="InterPro" id="IPR001680">
    <property type="entry name" value="WD40_rpt"/>
</dbReference>
<keyword evidence="1" id="KW-0677">Repeat</keyword>